<keyword evidence="1" id="KW-0812">Transmembrane</keyword>
<organism evidence="2 3">
    <name type="scientific">Glossina palpalis gambiensis</name>
    <dbReference type="NCBI Taxonomy" id="67801"/>
    <lineage>
        <taxon>Eukaryota</taxon>
        <taxon>Metazoa</taxon>
        <taxon>Ecdysozoa</taxon>
        <taxon>Arthropoda</taxon>
        <taxon>Hexapoda</taxon>
        <taxon>Insecta</taxon>
        <taxon>Pterygota</taxon>
        <taxon>Neoptera</taxon>
        <taxon>Endopterygota</taxon>
        <taxon>Diptera</taxon>
        <taxon>Brachycera</taxon>
        <taxon>Muscomorpha</taxon>
        <taxon>Hippoboscoidea</taxon>
        <taxon>Glossinidae</taxon>
        <taxon>Glossina</taxon>
    </lineage>
</organism>
<keyword evidence="1" id="KW-1133">Transmembrane helix</keyword>
<dbReference type="VEuPathDB" id="VectorBase:GPPI009647"/>
<accession>A0A1B0AV25</accession>
<reference evidence="2" key="2">
    <citation type="submission" date="2020-05" db="UniProtKB">
        <authorList>
            <consortium name="EnsemblMetazoa"/>
        </authorList>
    </citation>
    <scope>IDENTIFICATION</scope>
    <source>
        <strain evidence="2">IAEA</strain>
    </source>
</reference>
<feature type="transmembrane region" description="Helical" evidence="1">
    <location>
        <begin position="25"/>
        <end position="47"/>
    </location>
</feature>
<evidence type="ECO:0000313" key="2">
    <source>
        <dbReference type="EnsemblMetazoa" id="GPPI009647-PA"/>
    </source>
</evidence>
<keyword evidence="3" id="KW-1185">Reference proteome</keyword>
<proteinExistence type="predicted"/>
<reference evidence="3" key="1">
    <citation type="submission" date="2015-01" db="EMBL/GenBank/DDBJ databases">
        <authorList>
            <person name="Aksoy S."/>
            <person name="Warren W."/>
            <person name="Wilson R.K."/>
        </authorList>
    </citation>
    <scope>NUCLEOTIDE SEQUENCE [LARGE SCALE GENOMIC DNA]</scope>
    <source>
        <strain evidence="3">IAEA</strain>
    </source>
</reference>
<dbReference type="Proteomes" id="UP000092460">
    <property type="component" value="Unassembled WGS sequence"/>
</dbReference>
<evidence type="ECO:0000256" key="1">
    <source>
        <dbReference type="SAM" id="Phobius"/>
    </source>
</evidence>
<keyword evidence="1" id="KW-0472">Membrane</keyword>
<dbReference type="AlphaFoldDB" id="A0A1B0AV25"/>
<name>A0A1B0AV25_9MUSC</name>
<protein>
    <submittedName>
        <fullName evidence="2">Uncharacterized protein</fullName>
    </submittedName>
</protein>
<evidence type="ECO:0000313" key="3">
    <source>
        <dbReference type="Proteomes" id="UP000092460"/>
    </source>
</evidence>
<dbReference type="EnsemblMetazoa" id="GPPI009647-RA">
    <property type="protein sequence ID" value="GPPI009647-PA"/>
    <property type="gene ID" value="GPPI009647"/>
</dbReference>
<dbReference type="EMBL" id="JXJN01003893">
    <property type="status" value="NOT_ANNOTATED_CDS"/>
    <property type="molecule type" value="Genomic_DNA"/>
</dbReference>
<sequence length="84" mass="9740">MNPNAFKLKQKWEHSTPMSKVDPNLILFGFFTDVGVAATVCHTFYYLKKHIKLKAYEPQFSQRKTCEMAVVNNVVAKAITYKRQ</sequence>